<feature type="compositionally biased region" description="Basic residues" evidence="3">
    <location>
        <begin position="1"/>
        <end position="18"/>
    </location>
</feature>
<reference evidence="6" key="1">
    <citation type="journal article" date="2010" name="Genome Biol.">
        <title>Genome sequence of the necrotrophic plant pathogen Pythium ultimum reveals original pathogenicity mechanisms and effector repertoire.</title>
        <authorList>
            <person name="Levesque C.A."/>
            <person name="Brouwer H."/>
            <person name="Cano L."/>
            <person name="Hamilton J.P."/>
            <person name="Holt C."/>
            <person name="Huitema E."/>
            <person name="Raffaele S."/>
            <person name="Robideau G.P."/>
            <person name="Thines M."/>
            <person name="Win J."/>
            <person name="Zerillo M.M."/>
            <person name="Beakes G.W."/>
            <person name="Boore J.L."/>
            <person name="Busam D."/>
            <person name="Dumas B."/>
            <person name="Ferriera S."/>
            <person name="Fuerstenberg S.I."/>
            <person name="Gachon C.M."/>
            <person name="Gaulin E."/>
            <person name="Govers F."/>
            <person name="Grenville-Briggs L."/>
            <person name="Horner N."/>
            <person name="Hostetler J."/>
            <person name="Jiang R.H."/>
            <person name="Johnson J."/>
            <person name="Krajaejun T."/>
            <person name="Lin H."/>
            <person name="Meijer H.J."/>
            <person name="Moore B."/>
            <person name="Morris P."/>
            <person name="Phuntmart V."/>
            <person name="Puiu D."/>
            <person name="Shetty J."/>
            <person name="Stajich J.E."/>
            <person name="Tripathy S."/>
            <person name="Wawra S."/>
            <person name="van West P."/>
            <person name="Whitty B.R."/>
            <person name="Coutinho P.M."/>
            <person name="Henrissat B."/>
            <person name="Martin F."/>
            <person name="Thomas P.D."/>
            <person name="Tyler B.M."/>
            <person name="De Vries R.P."/>
            <person name="Kamoun S."/>
            <person name="Yandell M."/>
            <person name="Tisserat N."/>
            <person name="Buell C.R."/>
        </authorList>
    </citation>
    <scope>NUCLEOTIDE SEQUENCE</scope>
    <source>
        <strain evidence="6">DAOM:BR144</strain>
    </source>
</reference>
<dbReference type="Pfam" id="PF01142">
    <property type="entry name" value="TruD"/>
    <property type="match status" value="1"/>
</dbReference>
<comment type="similarity">
    <text evidence="1">Belongs to the pseudouridine synthase TruD family.</text>
</comment>
<reference evidence="5" key="3">
    <citation type="submission" date="2015-02" db="UniProtKB">
        <authorList>
            <consortium name="EnsemblProtists"/>
        </authorList>
    </citation>
    <scope>IDENTIFICATION</scope>
    <source>
        <strain evidence="5">DAOM BR144</strain>
    </source>
</reference>
<dbReference type="EMBL" id="GL376634">
    <property type="status" value="NOT_ANNOTATED_CDS"/>
    <property type="molecule type" value="Genomic_DNA"/>
</dbReference>
<evidence type="ECO:0000313" key="6">
    <source>
        <dbReference type="Proteomes" id="UP000019132"/>
    </source>
</evidence>
<name>K3WA29_GLOUD</name>
<dbReference type="GO" id="GO:0003723">
    <property type="term" value="F:RNA binding"/>
    <property type="evidence" value="ECO:0007669"/>
    <property type="project" value="InterPro"/>
</dbReference>
<dbReference type="GO" id="GO:0005634">
    <property type="term" value="C:nucleus"/>
    <property type="evidence" value="ECO:0007669"/>
    <property type="project" value="TreeGrafter"/>
</dbReference>
<dbReference type="NCBIfam" id="TIGR00094">
    <property type="entry name" value="tRNA_TruD_broad"/>
    <property type="match status" value="1"/>
</dbReference>
<feature type="domain" description="TRUD" evidence="4">
    <location>
        <begin position="441"/>
        <end position="691"/>
    </location>
</feature>
<dbReference type="InterPro" id="IPR011760">
    <property type="entry name" value="PsdUridine_synth_TruD_insert"/>
</dbReference>
<dbReference type="Gene3D" id="3.30.2350.20">
    <property type="entry name" value="TruD, catalytic domain"/>
    <property type="match status" value="2"/>
</dbReference>
<dbReference type="STRING" id="431595.K3WA29"/>
<evidence type="ECO:0000256" key="2">
    <source>
        <dbReference type="ARBA" id="ARBA00023235"/>
    </source>
</evidence>
<dbReference type="InterPro" id="IPR042214">
    <property type="entry name" value="TruD_catalytic"/>
</dbReference>
<dbReference type="PROSITE" id="PS50984">
    <property type="entry name" value="TRUD"/>
    <property type="match status" value="1"/>
</dbReference>
<evidence type="ECO:0000313" key="5">
    <source>
        <dbReference type="EnsemblProtists" id="PYU1_T001820"/>
    </source>
</evidence>
<dbReference type="InterPro" id="IPR001656">
    <property type="entry name" value="PsdUridine_synth_TruD"/>
</dbReference>
<dbReference type="PANTHER" id="PTHR13326:SF21">
    <property type="entry name" value="PSEUDOURIDYLATE SYNTHASE PUS7L"/>
    <property type="match status" value="1"/>
</dbReference>
<dbReference type="EnsemblProtists" id="PYU1_T001820">
    <property type="protein sequence ID" value="PYU1_T001820"/>
    <property type="gene ID" value="PYU1_G001818"/>
</dbReference>
<keyword evidence="6" id="KW-1185">Reference proteome</keyword>
<reference evidence="6" key="2">
    <citation type="submission" date="2010-04" db="EMBL/GenBank/DDBJ databases">
        <authorList>
            <person name="Buell R."/>
            <person name="Hamilton J."/>
            <person name="Hostetler J."/>
        </authorList>
    </citation>
    <scope>NUCLEOTIDE SEQUENCE [LARGE SCALE GENOMIC DNA]</scope>
    <source>
        <strain evidence="6">DAOM:BR144</strain>
    </source>
</reference>
<evidence type="ECO:0000256" key="1">
    <source>
        <dbReference type="ARBA" id="ARBA00007953"/>
    </source>
</evidence>
<dbReference type="GO" id="GO:0009982">
    <property type="term" value="F:pseudouridine synthase activity"/>
    <property type="evidence" value="ECO:0007669"/>
    <property type="project" value="InterPro"/>
</dbReference>
<dbReference type="VEuPathDB" id="FungiDB:PYU1_G001818"/>
<sequence>MGRSHFASKRGGGGRRGGRGGGRGGGGRGGSRESNGDGASSSFVNFRAPGYTDGFAKSVDESVVGIQRFLTPEIGGFHGTIKERYSDFVVREVAMNGEVVQLTDVKRFTSAKAKGKEQKVSEIFKQRVFNYLNDAVARSVAAEGNGGSGAPQEPQKMAIPPAIHSLVGTIAGRLLHRFNQNKRLQTEKLERANIVQLKASIAKICDDATAESLEQFMLRILDERAKKTQAFAPEKQQQEQWQEQEDAFYFPAIASKEGRIAVHAAVREFGESLVVSDTVPNKEGVSVIRVRRMTVGGKKRKDMDQRDSRNKWPTDRPDYLQFVLYKRNMETNSVMSQLAKAMSVNVSAFSYAGTKDKRGITTQLCTIYRGSVERLEMLNRAGRDLESFNFLVGNAKYVPNKLNLGDLQGNRFSLAIRSLPGDDVVSDAHIHDAVASWMSRGFINYFGLQRFGTKSIPTHEIGRAILKRDYKLVVDLVLKPQEGDASLIAQARQQFQDDQNIEVALRALPPYLIAERALLQGLQTYGLDAYAQAIQCIPRHLRMMYTHSYQSYIWNRIASERIETFAKDKPIVGDLVVPHDAALAEEVTEEDENSAIRVDDVNEGPASKKARHESSSSASKPIYITTENIDQYSIYDVVLPLPGYDILYPENELKRRYEEILSEDGVDFDSLLRATNSEYHLPGSFRHLLKKPIHVTHDIKHYDDATVPLLETDVDRLEGKALQSSIPDGKFRALCLEFQLSPSSYATMAVRELLKQSSNLDVQMKVKEDLDKK</sequence>
<keyword evidence="2" id="KW-0413">Isomerase</keyword>
<dbReference type="FunCoup" id="K3WA29">
    <property type="interactions" value="94"/>
</dbReference>
<organism evidence="5 6">
    <name type="scientific">Globisporangium ultimum (strain ATCC 200006 / CBS 805.95 / DAOM BR144)</name>
    <name type="common">Pythium ultimum</name>
    <dbReference type="NCBI Taxonomy" id="431595"/>
    <lineage>
        <taxon>Eukaryota</taxon>
        <taxon>Sar</taxon>
        <taxon>Stramenopiles</taxon>
        <taxon>Oomycota</taxon>
        <taxon>Peronosporomycetes</taxon>
        <taxon>Pythiales</taxon>
        <taxon>Pythiaceae</taxon>
        <taxon>Globisporangium</taxon>
    </lineage>
</organism>
<feature type="region of interest" description="Disordered" evidence="3">
    <location>
        <begin position="586"/>
        <end position="617"/>
    </location>
</feature>
<dbReference type="eggNOG" id="KOG2339">
    <property type="taxonomic scope" value="Eukaryota"/>
</dbReference>
<dbReference type="PIRSF" id="PIRSF037016">
    <property type="entry name" value="Pseudouridin_synth_euk_prd"/>
    <property type="match status" value="1"/>
</dbReference>
<dbReference type="SUPFAM" id="SSF55120">
    <property type="entry name" value="Pseudouridine synthase"/>
    <property type="match status" value="1"/>
</dbReference>
<evidence type="ECO:0000256" key="3">
    <source>
        <dbReference type="SAM" id="MobiDB-lite"/>
    </source>
</evidence>
<protein>
    <recommendedName>
        <fullName evidence="4">TRUD domain-containing protein</fullName>
    </recommendedName>
</protein>
<dbReference type="InParanoid" id="K3WA29"/>
<dbReference type="InterPro" id="IPR020103">
    <property type="entry name" value="PsdUridine_synth_cat_dom_sf"/>
</dbReference>
<dbReference type="GO" id="GO:0001522">
    <property type="term" value="P:pseudouridine synthesis"/>
    <property type="evidence" value="ECO:0007669"/>
    <property type="project" value="InterPro"/>
</dbReference>
<dbReference type="Proteomes" id="UP000019132">
    <property type="component" value="Unassembled WGS sequence"/>
</dbReference>
<dbReference type="CDD" id="cd02576">
    <property type="entry name" value="PseudoU_synth_ScPUS7"/>
    <property type="match status" value="1"/>
</dbReference>
<proteinExistence type="inferred from homology"/>
<accession>K3WA29</accession>
<feature type="region of interest" description="Disordered" evidence="3">
    <location>
        <begin position="1"/>
        <end position="41"/>
    </location>
</feature>
<dbReference type="AlphaFoldDB" id="K3WA29"/>
<evidence type="ECO:0000259" key="4">
    <source>
        <dbReference type="PROSITE" id="PS50984"/>
    </source>
</evidence>
<dbReference type="PANTHER" id="PTHR13326">
    <property type="entry name" value="TRNA PSEUDOURIDINE SYNTHASE D"/>
    <property type="match status" value="1"/>
</dbReference>
<feature type="compositionally biased region" description="Gly residues" evidence="3">
    <location>
        <begin position="19"/>
        <end position="29"/>
    </location>
</feature>
<dbReference type="HOGENOM" id="CLU_005281_0_2_1"/>
<dbReference type="OMA" id="WINYFGH"/>